<dbReference type="AlphaFoldDB" id="A0A516R869"/>
<dbReference type="PRINTS" id="PR01217">
    <property type="entry name" value="PRICHEXTENSN"/>
</dbReference>
<sequence length="236" mass="22867">MGTVSDSTDMAEGPVFVDETGRRGRRYRRIGTFVGLACAGYAVVIVATLASGNSSAPWLPVPDPKDEQPASKVDTPNVPAESTGSPDSAPPSGTTPAPGPSRTTSGTAPDRVVVPSGGPGAAVPSRARGGGGPDAPAAPAPKRGGDRQAPPPRPTDGGGTPAPAPTNDPEPPAAEPSQDPEPPAVPPTPSPEGESQSGGDGAGDGAEAGGEADGEAVSGSQPASDASAAPPEEAQP</sequence>
<dbReference type="Proteomes" id="UP000316806">
    <property type="component" value="Chromosome"/>
</dbReference>
<feature type="transmembrane region" description="Helical" evidence="2">
    <location>
        <begin position="30"/>
        <end position="50"/>
    </location>
</feature>
<feature type="compositionally biased region" description="Low complexity" evidence="1">
    <location>
        <begin position="215"/>
        <end position="236"/>
    </location>
</feature>
<keyword evidence="2" id="KW-1133">Transmembrane helix</keyword>
<feature type="region of interest" description="Disordered" evidence="1">
    <location>
        <begin position="54"/>
        <end position="236"/>
    </location>
</feature>
<feature type="compositionally biased region" description="Low complexity" evidence="1">
    <location>
        <begin position="82"/>
        <end position="127"/>
    </location>
</feature>
<gene>
    <name evidence="3" type="ORF">FH965_15775</name>
</gene>
<evidence type="ECO:0000256" key="2">
    <source>
        <dbReference type="SAM" id="Phobius"/>
    </source>
</evidence>
<protein>
    <submittedName>
        <fullName evidence="3">Uncharacterized protein</fullName>
    </submittedName>
</protein>
<dbReference type="EMBL" id="CP040916">
    <property type="protein sequence ID" value="QDQ11852.1"/>
    <property type="molecule type" value="Genomic_DNA"/>
</dbReference>
<evidence type="ECO:0000256" key="1">
    <source>
        <dbReference type="SAM" id="MobiDB-lite"/>
    </source>
</evidence>
<evidence type="ECO:0000313" key="4">
    <source>
        <dbReference type="Proteomes" id="UP000316806"/>
    </source>
</evidence>
<organism evidence="3 4">
    <name type="scientific">Streptomyces spectabilis</name>
    <dbReference type="NCBI Taxonomy" id="68270"/>
    <lineage>
        <taxon>Bacteria</taxon>
        <taxon>Bacillati</taxon>
        <taxon>Actinomycetota</taxon>
        <taxon>Actinomycetes</taxon>
        <taxon>Kitasatosporales</taxon>
        <taxon>Streptomycetaceae</taxon>
        <taxon>Streptomyces</taxon>
    </lineage>
</organism>
<accession>A0A516R869</accession>
<keyword evidence="2" id="KW-0472">Membrane</keyword>
<name>A0A516R869_STRST</name>
<evidence type="ECO:0000313" key="3">
    <source>
        <dbReference type="EMBL" id="QDQ11852.1"/>
    </source>
</evidence>
<reference evidence="3 4" key="1">
    <citation type="journal article" date="2019" name="J. Ind. Microbiol. Biotechnol.">
        <title>The complete genomic sequence of Streptomyces spectabilis NRRL-2792 and identification of secondary metabolite biosynthetic gene clusters.</title>
        <authorList>
            <person name="Sinha A."/>
            <person name="Phillips-Salemka S."/>
            <person name="Niraula T.A."/>
            <person name="Short K.A."/>
            <person name="Niraula N.P."/>
        </authorList>
    </citation>
    <scope>NUCLEOTIDE SEQUENCE [LARGE SCALE GENOMIC DNA]</scope>
    <source>
        <strain evidence="3 4">NRRL 2792</strain>
    </source>
</reference>
<proteinExistence type="predicted"/>
<keyword evidence="2" id="KW-0812">Transmembrane</keyword>
<dbReference type="RefSeq" id="WP_144003730.1">
    <property type="nucleotide sequence ID" value="NZ_CP040916.1"/>
</dbReference>
<feature type="compositionally biased region" description="Gly residues" evidence="1">
    <location>
        <begin position="196"/>
        <end position="208"/>
    </location>
</feature>
<feature type="compositionally biased region" description="Pro residues" evidence="1">
    <location>
        <begin position="162"/>
        <end position="190"/>
    </location>
</feature>